<gene>
    <name evidence="1" type="ORF">EZS28_004390</name>
</gene>
<feature type="non-terminal residue" evidence="1">
    <location>
        <position position="1"/>
    </location>
</feature>
<comment type="caution">
    <text evidence="1">The sequence shown here is derived from an EMBL/GenBank/DDBJ whole genome shotgun (WGS) entry which is preliminary data.</text>
</comment>
<organism evidence="1 2">
    <name type="scientific">Streblomastix strix</name>
    <dbReference type="NCBI Taxonomy" id="222440"/>
    <lineage>
        <taxon>Eukaryota</taxon>
        <taxon>Metamonada</taxon>
        <taxon>Preaxostyla</taxon>
        <taxon>Oxymonadida</taxon>
        <taxon>Streblomastigidae</taxon>
        <taxon>Streblomastix</taxon>
    </lineage>
</organism>
<protein>
    <submittedName>
        <fullName evidence="1">Uncharacterized protein</fullName>
    </submittedName>
</protein>
<dbReference type="AlphaFoldDB" id="A0A5J4WY97"/>
<sequence length="424" mass="48132">HGSLSRSQFELLSQILFYVEAITVDRTQSFLFALVDIKEKLLNYTLFLSALLLQGENEHPLVPPYDLIQSKDDPFTVSGLITPQAPVQLHSVAGPRLFRNNSEAIGERFSFVVNPPDQYSSAPTLFAIPTPSPSMPASPISMEAPSYIYQYRVAMNLALVLNLLYKSTVIHYDTAQYLAQLPYFPSLLVTLMCVPVNIPTSQVYSARNIMTQIKLKINIPPAENALEILRLLDIKKENDNVSLLFKLSGLVLSKTSTAHDLVDNGLLDFCVKASKLENRELELECWMLLVRVSNAIDNEENIIKSTQNRPELIFIEHRSVIMIIIQQLSIEIRTEGLNVLSHIIDRMKGYQLVDLEDYFSMMFQPILEFALDVDENNLAGKTNESEKMIRNKAKEMALQGMVSKMLNDIINRSYTFQYSRQMLC</sequence>
<evidence type="ECO:0000313" key="2">
    <source>
        <dbReference type="Proteomes" id="UP000324800"/>
    </source>
</evidence>
<proteinExistence type="predicted"/>
<accession>A0A5J4WY97</accession>
<reference evidence="1 2" key="1">
    <citation type="submission" date="2019-03" db="EMBL/GenBank/DDBJ databases">
        <title>Single cell metagenomics reveals metabolic interactions within the superorganism composed of flagellate Streblomastix strix and complex community of Bacteroidetes bacteria on its surface.</title>
        <authorList>
            <person name="Treitli S.C."/>
            <person name="Kolisko M."/>
            <person name="Husnik F."/>
            <person name="Keeling P."/>
            <person name="Hampl V."/>
        </authorList>
    </citation>
    <scope>NUCLEOTIDE SEQUENCE [LARGE SCALE GENOMIC DNA]</scope>
    <source>
        <strain evidence="1">ST1C</strain>
    </source>
</reference>
<evidence type="ECO:0000313" key="1">
    <source>
        <dbReference type="EMBL" id="KAA6400078.1"/>
    </source>
</evidence>
<dbReference type="EMBL" id="SNRW01000625">
    <property type="protein sequence ID" value="KAA6400078.1"/>
    <property type="molecule type" value="Genomic_DNA"/>
</dbReference>
<dbReference type="Proteomes" id="UP000324800">
    <property type="component" value="Unassembled WGS sequence"/>
</dbReference>
<name>A0A5J4WY97_9EUKA</name>